<dbReference type="PANTHER" id="PTHR42714:SF2">
    <property type="entry name" value="TRNA MODIFICATION GTPASE GTPBP3, MITOCHONDRIAL"/>
    <property type="match status" value="1"/>
</dbReference>
<dbReference type="Pfam" id="PF01926">
    <property type="entry name" value="MMR_HSR1"/>
    <property type="match status" value="1"/>
</dbReference>
<evidence type="ECO:0000256" key="5">
    <source>
        <dbReference type="ARBA" id="ARBA00023134"/>
    </source>
</evidence>
<keyword evidence="4 6" id="KW-0630">Potassium</keyword>
<feature type="binding site" evidence="6">
    <location>
        <position position="436"/>
    </location>
    <ligand>
        <name>(6S)-5-formyl-5,6,7,8-tetrahydrofolate</name>
        <dbReference type="ChEBI" id="CHEBI:57457"/>
    </ligand>
</feature>
<dbReference type="RefSeq" id="WP_309804884.1">
    <property type="nucleotide sequence ID" value="NZ_JAVDRD010000003.1"/>
</dbReference>
<keyword evidence="3 6" id="KW-0547">Nucleotide-binding</keyword>
<dbReference type="InterPro" id="IPR004520">
    <property type="entry name" value="GTPase_MnmE"/>
</dbReference>
<dbReference type="InterPro" id="IPR027266">
    <property type="entry name" value="TrmE/GcvT-like"/>
</dbReference>
<dbReference type="Pfam" id="PF12631">
    <property type="entry name" value="MnmE_helical"/>
    <property type="match status" value="1"/>
</dbReference>
<keyword evidence="6" id="KW-0479">Metal-binding</keyword>
<feature type="binding site" evidence="6">
    <location>
        <begin position="274"/>
        <end position="277"/>
    </location>
    <ligand>
        <name>GTP</name>
        <dbReference type="ChEBI" id="CHEBI:37565"/>
    </ligand>
</feature>
<evidence type="ECO:0000256" key="3">
    <source>
        <dbReference type="ARBA" id="ARBA00022741"/>
    </source>
</evidence>
<evidence type="ECO:0000256" key="2">
    <source>
        <dbReference type="ARBA" id="ARBA00022694"/>
    </source>
</evidence>
<protein>
    <recommendedName>
        <fullName evidence="6">tRNA modification GTPase MnmE</fullName>
        <ecNumber evidence="6">3.6.-.-</ecNumber>
    </recommendedName>
</protein>
<gene>
    <name evidence="6" type="primary">mnmE</name>
    <name evidence="6" type="synonym">trmE</name>
    <name evidence="10" type="ORF">J2792_001690</name>
</gene>
<feature type="binding site" evidence="6">
    <location>
        <position position="121"/>
    </location>
    <ligand>
        <name>(6S)-5-formyl-5,6,7,8-tetrahydrofolate</name>
        <dbReference type="ChEBI" id="CHEBI:57457"/>
    </ligand>
</feature>
<dbReference type="PANTHER" id="PTHR42714">
    <property type="entry name" value="TRNA MODIFICATION GTPASE GTPBP3"/>
    <property type="match status" value="1"/>
</dbReference>
<dbReference type="EC" id="3.6.-.-" evidence="6"/>
<feature type="binding site" evidence="6">
    <location>
        <position position="255"/>
    </location>
    <ligand>
        <name>Mg(2+)</name>
        <dbReference type="ChEBI" id="CHEBI:18420"/>
    </ligand>
</feature>
<evidence type="ECO:0000259" key="9">
    <source>
        <dbReference type="Pfam" id="PF12631"/>
    </source>
</evidence>
<dbReference type="InterPro" id="IPR006073">
    <property type="entry name" value="GTP-bd"/>
</dbReference>
<feature type="binding site" evidence="6">
    <location>
        <begin position="230"/>
        <end position="235"/>
    </location>
    <ligand>
        <name>GTP</name>
        <dbReference type="ChEBI" id="CHEBI:37565"/>
    </ligand>
</feature>
<dbReference type="GO" id="GO:0016787">
    <property type="term" value="F:hydrolase activity"/>
    <property type="evidence" value="ECO:0007669"/>
    <property type="project" value="UniProtKB-KW"/>
</dbReference>
<dbReference type="EMBL" id="JAVDRD010000003">
    <property type="protein sequence ID" value="MDR6510824.1"/>
    <property type="molecule type" value="Genomic_DNA"/>
</dbReference>
<feature type="domain" description="MnmE helical" evidence="9">
    <location>
        <begin position="124"/>
        <end position="433"/>
    </location>
</feature>
<keyword evidence="11" id="KW-1185">Reference proteome</keyword>
<organism evidence="10 11">
    <name type="scientific">Novosphingobium capsulatum</name>
    <dbReference type="NCBI Taxonomy" id="13688"/>
    <lineage>
        <taxon>Bacteria</taxon>
        <taxon>Pseudomonadati</taxon>
        <taxon>Pseudomonadota</taxon>
        <taxon>Alphaproteobacteria</taxon>
        <taxon>Sphingomonadales</taxon>
        <taxon>Sphingomonadaceae</taxon>
        <taxon>Novosphingobium</taxon>
    </lineage>
</organism>
<feature type="binding site" evidence="6">
    <location>
        <begin position="249"/>
        <end position="255"/>
    </location>
    <ligand>
        <name>GTP</name>
        <dbReference type="ChEBI" id="CHEBI:37565"/>
    </ligand>
</feature>
<feature type="binding site" evidence="6">
    <location>
        <position position="234"/>
    </location>
    <ligand>
        <name>Mg(2+)</name>
        <dbReference type="ChEBI" id="CHEBI:18420"/>
    </ligand>
</feature>
<comment type="similarity">
    <text evidence="1 6">Belongs to the TRAFAC class TrmE-Era-EngA-EngB-Septin-like GTPase superfamily. TrmE GTPase family.</text>
</comment>
<dbReference type="Gene3D" id="3.30.1360.120">
    <property type="entry name" value="Probable tRNA modification gtpase trme, domain 1"/>
    <property type="match status" value="1"/>
</dbReference>
<dbReference type="CDD" id="cd14858">
    <property type="entry name" value="TrmE_N"/>
    <property type="match status" value="1"/>
</dbReference>
<name>A0ABU1MKI1_9SPHN</name>
<reference evidence="10 11" key="1">
    <citation type="submission" date="2023-07" db="EMBL/GenBank/DDBJ databases">
        <title>Sorghum-associated microbial communities from plants grown in Nebraska, USA.</title>
        <authorList>
            <person name="Schachtman D."/>
        </authorList>
    </citation>
    <scope>NUCLEOTIDE SEQUENCE [LARGE SCALE GENOMIC DNA]</scope>
    <source>
        <strain evidence="10 11">DS1027</strain>
    </source>
</reference>
<feature type="domain" description="G" evidence="7">
    <location>
        <begin position="222"/>
        <end position="307"/>
    </location>
</feature>
<feature type="binding site" evidence="6">
    <location>
        <position position="81"/>
    </location>
    <ligand>
        <name>(6S)-5-formyl-5,6,7,8-tetrahydrofolate</name>
        <dbReference type="ChEBI" id="CHEBI:57457"/>
    </ligand>
</feature>
<dbReference type="SUPFAM" id="SSF103025">
    <property type="entry name" value="Folate-binding domain"/>
    <property type="match status" value="1"/>
</dbReference>
<evidence type="ECO:0000313" key="10">
    <source>
        <dbReference type="EMBL" id="MDR6510824.1"/>
    </source>
</evidence>
<evidence type="ECO:0000256" key="6">
    <source>
        <dbReference type="HAMAP-Rule" id="MF_00379"/>
    </source>
</evidence>
<comment type="cofactor">
    <cofactor evidence="6">
        <name>K(+)</name>
        <dbReference type="ChEBI" id="CHEBI:29103"/>
    </cofactor>
    <text evidence="6">Binds 1 potassium ion per subunit.</text>
</comment>
<sequence>MSDNPTIFALSSGAPPAGIAVVRISGPDAGTALSALAGSLPPPRRATFRRLVDPADGALLDATMVLWLPGPHTATGEDSAELHLHGGRAVVQAVLAALGRLPGLRAAQAGEFTRRAFLNGRIDLNEAEGLADLLSAETELQRRSALAMADGALSRRVEEWRQGVLMLSAQLEALLDFSDEDDVGEGAALLPPGFADQAATQAAQIGAWLARPRAEPLREGFRVVLAGPPNAGKSTLFNALVEAEAAITAAEPGTTRDVLTRSVAIDGVPFTFADTAGLRDEGAGEIERIGIARALAEAARADLILWLGPEGAGPAGDAVPLWELSARADDPVAPAKAAPRHRLSVHTGEGLDALRRDLVAHARATLPAPGEAALNARQHTFLSQVHNSLAAAGRERDPLLAAEHLRLARRALDGLTGRAGTEDMLDALFGRFCIGK</sequence>
<keyword evidence="6" id="KW-0963">Cytoplasm</keyword>
<dbReference type="InterPro" id="IPR025867">
    <property type="entry name" value="MnmE_helical"/>
</dbReference>
<evidence type="ECO:0000259" key="8">
    <source>
        <dbReference type="Pfam" id="PF10396"/>
    </source>
</evidence>
<comment type="subunit">
    <text evidence="6">Homodimer. Heterotetramer of two MnmE and two MnmG subunits.</text>
</comment>
<accession>A0ABU1MKI1</accession>
<dbReference type="Gene3D" id="1.20.120.430">
    <property type="entry name" value="tRNA modification GTPase MnmE domain 2"/>
    <property type="match status" value="1"/>
</dbReference>
<keyword evidence="2 6" id="KW-0819">tRNA processing</keyword>
<dbReference type="InterPro" id="IPR005225">
    <property type="entry name" value="Small_GTP-bd"/>
</dbReference>
<evidence type="ECO:0000313" key="11">
    <source>
        <dbReference type="Proteomes" id="UP001184150"/>
    </source>
</evidence>
<comment type="caution">
    <text evidence="6">Lacks conserved residue(s) required for the propagation of feature annotation.</text>
</comment>
<comment type="caution">
    <text evidence="10">The sequence shown here is derived from an EMBL/GenBank/DDBJ whole genome shotgun (WGS) entry which is preliminary data.</text>
</comment>
<dbReference type="Pfam" id="PF10396">
    <property type="entry name" value="TrmE_N"/>
    <property type="match status" value="1"/>
</dbReference>
<dbReference type="SUPFAM" id="SSF52540">
    <property type="entry name" value="P-loop containing nucleoside triphosphate hydrolases"/>
    <property type="match status" value="1"/>
</dbReference>
<proteinExistence type="inferred from homology"/>
<dbReference type="SUPFAM" id="SSF116878">
    <property type="entry name" value="TrmE connector domain"/>
    <property type="match status" value="1"/>
</dbReference>
<keyword evidence="6" id="KW-0460">Magnesium</keyword>
<dbReference type="InterPro" id="IPR018948">
    <property type="entry name" value="GTP-bd_TrmE_N"/>
</dbReference>
<feature type="binding site" evidence="6">
    <location>
        <position position="23"/>
    </location>
    <ligand>
        <name>(6S)-5-formyl-5,6,7,8-tetrahydrofolate</name>
        <dbReference type="ChEBI" id="CHEBI:57457"/>
    </ligand>
</feature>
<evidence type="ECO:0000256" key="4">
    <source>
        <dbReference type="ARBA" id="ARBA00022958"/>
    </source>
</evidence>
<dbReference type="HAMAP" id="MF_00379">
    <property type="entry name" value="GTPase_MnmE"/>
    <property type="match status" value="1"/>
</dbReference>
<dbReference type="InterPro" id="IPR027368">
    <property type="entry name" value="MnmE_dom2"/>
</dbReference>
<evidence type="ECO:0000259" key="7">
    <source>
        <dbReference type="Pfam" id="PF01926"/>
    </source>
</evidence>
<dbReference type="NCBIfam" id="NF003661">
    <property type="entry name" value="PRK05291.1-3"/>
    <property type="match status" value="1"/>
</dbReference>
<dbReference type="InterPro" id="IPR027417">
    <property type="entry name" value="P-loop_NTPase"/>
</dbReference>
<keyword evidence="6 10" id="KW-0378">Hydrolase</keyword>
<comment type="function">
    <text evidence="6">Exhibits a very high intrinsic GTPase hydrolysis rate. Involved in the addition of a carboxymethylaminomethyl (cmnm) group at the wobble position (U34) of certain tRNAs, forming tRNA-cmnm(5)s(2)U34.</text>
</comment>
<dbReference type="NCBIfam" id="TIGR00231">
    <property type="entry name" value="small_GTP"/>
    <property type="match status" value="1"/>
</dbReference>
<comment type="subcellular location">
    <subcellularLocation>
        <location evidence="6">Cytoplasm</location>
    </subcellularLocation>
</comment>
<dbReference type="Gene3D" id="3.40.50.300">
    <property type="entry name" value="P-loop containing nucleotide triphosphate hydrolases"/>
    <property type="match status" value="1"/>
</dbReference>
<evidence type="ECO:0000256" key="1">
    <source>
        <dbReference type="ARBA" id="ARBA00011043"/>
    </source>
</evidence>
<feature type="domain" description="GTP-binding protein TrmE N-terminal" evidence="8">
    <location>
        <begin position="6"/>
        <end position="121"/>
    </location>
</feature>
<dbReference type="Proteomes" id="UP001184150">
    <property type="component" value="Unassembled WGS sequence"/>
</dbReference>
<keyword evidence="5 6" id="KW-0342">GTP-binding</keyword>